<dbReference type="GO" id="GO:0003677">
    <property type="term" value="F:DNA binding"/>
    <property type="evidence" value="ECO:0007669"/>
    <property type="project" value="UniProtKB-KW"/>
</dbReference>
<dbReference type="InterPro" id="IPR017985">
    <property type="entry name" value="MeTrfase_CN4_CS"/>
</dbReference>
<evidence type="ECO:0000256" key="2">
    <source>
        <dbReference type="ARBA" id="ARBA00022603"/>
    </source>
</evidence>
<dbReference type="InterPro" id="IPR002941">
    <property type="entry name" value="DNA_methylase_N4/N6"/>
</dbReference>
<dbReference type="GO" id="GO:0015667">
    <property type="term" value="F:site-specific DNA-methyltransferase (cytosine-N4-specific) activity"/>
    <property type="evidence" value="ECO:0007669"/>
    <property type="project" value="UniProtKB-EC"/>
</dbReference>
<keyword evidence="12" id="KW-1185">Reference proteome</keyword>
<dbReference type="SUPFAM" id="SSF53335">
    <property type="entry name" value="S-adenosyl-L-methionine-dependent methyltransferases"/>
    <property type="match status" value="2"/>
</dbReference>
<reference evidence="11 12" key="1">
    <citation type="submission" date="2017-09" db="EMBL/GenBank/DDBJ databases">
        <title>Genome sequences of Natrinema ejinorence JCM 13890T.</title>
        <authorList>
            <person name="Roh S.W."/>
            <person name="Kim Y.B."/>
            <person name="Kim J.Y."/>
        </authorList>
    </citation>
    <scope>NUCLEOTIDE SEQUENCE [LARGE SCALE GENOMIC DNA]</scope>
    <source>
        <strain evidence="11 12">JCM 13890</strain>
    </source>
</reference>
<evidence type="ECO:0000313" key="11">
    <source>
        <dbReference type="EMBL" id="PCR88662.1"/>
    </source>
</evidence>
<dbReference type="AlphaFoldDB" id="A0A2A5QPA4"/>
<gene>
    <name evidence="11" type="ORF">CP557_21775</name>
</gene>
<dbReference type="InterPro" id="IPR001091">
    <property type="entry name" value="RM_Methyltransferase"/>
</dbReference>
<keyword evidence="5 8" id="KW-0680">Restriction system</keyword>
<organism evidence="11 12">
    <name type="scientific">Natrinema ejinorense</name>
    <dbReference type="NCBI Taxonomy" id="373386"/>
    <lineage>
        <taxon>Archaea</taxon>
        <taxon>Methanobacteriati</taxon>
        <taxon>Methanobacteriota</taxon>
        <taxon>Stenosarchaea group</taxon>
        <taxon>Halobacteria</taxon>
        <taxon>Halobacteriales</taxon>
        <taxon>Natrialbaceae</taxon>
        <taxon>Natrinema</taxon>
    </lineage>
</organism>
<keyword evidence="2 8" id="KW-0489">Methyltransferase</keyword>
<feature type="region of interest" description="Disordered" evidence="9">
    <location>
        <begin position="404"/>
        <end position="423"/>
    </location>
</feature>
<dbReference type="GO" id="GO:0009307">
    <property type="term" value="P:DNA restriction-modification system"/>
    <property type="evidence" value="ECO:0007669"/>
    <property type="project" value="UniProtKB-KW"/>
</dbReference>
<keyword evidence="3 11" id="KW-0808">Transferase</keyword>
<evidence type="ECO:0000313" key="12">
    <source>
        <dbReference type="Proteomes" id="UP000219689"/>
    </source>
</evidence>
<dbReference type="Proteomes" id="UP000219689">
    <property type="component" value="Unassembled WGS sequence"/>
</dbReference>
<dbReference type="CDD" id="cd02440">
    <property type="entry name" value="AdoMet_MTases"/>
    <property type="match status" value="1"/>
</dbReference>
<evidence type="ECO:0000256" key="8">
    <source>
        <dbReference type="RuleBase" id="RU362026"/>
    </source>
</evidence>
<feature type="compositionally biased region" description="Polar residues" evidence="9">
    <location>
        <begin position="98"/>
        <end position="112"/>
    </location>
</feature>
<evidence type="ECO:0000256" key="5">
    <source>
        <dbReference type="ARBA" id="ARBA00022747"/>
    </source>
</evidence>
<accession>A0A2A5QPA4</accession>
<keyword evidence="6" id="KW-0238">DNA-binding</keyword>
<dbReference type="OrthoDB" id="38200at2157"/>
<comment type="similarity">
    <text evidence="1">Belongs to the N(4)/N(6)-methyltransferase family. N(4) subfamily.</text>
</comment>
<evidence type="ECO:0000256" key="6">
    <source>
        <dbReference type="ARBA" id="ARBA00023125"/>
    </source>
</evidence>
<proteinExistence type="inferred from homology"/>
<evidence type="ECO:0000256" key="7">
    <source>
        <dbReference type="ARBA" id="ARBA00049120"/>
    </source>
</evidence>
<dbReference type="Gene3D" id="3.40.50.150">
    <property type="entry name" value="Vaccinia Virus protein VP39"/>
    <property type="match status" value="2"/>
</dbReference>
<feature type="domain" description="DNA methylase N-4/N-6" evidence="10">
    <location>
        <begin position="29"/>
        <end position="232"/>
    </location>
</feature>
<feature type="domain" description="DNA methylase N-4/N-6" evidence="10">
    <location>
        <begin position="347"/>
        <end position="389"/>
    </location>
</feature>
<evidence type="ECO:0000256" key="4">
    <source>
        <dbReference type="ARBA" id="ARBA00022691"/>
    </source>
</evidence>
<dbReference type="GO" id="GO:0032259">
    <property type="term" value="P:methylation"/>
    <property type="evidence" value="ECO:0007669"/>
    <property type="project" value="UniProtKB-KW"/>
</dbReference>
<dbReference type="Pfam" id="PF01555">
    <property type="entry name" value="N6_N4_Mtase"/>
    <property type="match status" value="2"/>
</dbReference>
<dbReference type="EMBL" id="NXNI01000003">
    <property type="protein sequence ID" value="PCR88662.1"/>
    <property type="molecule type" value="Genomic_DNA"/>
</dbReference>
<sequence>MTTEIDAYTNDIHQGDAADRLAEMPESSVHCVVTSPPYWKLRDYNMADQLGQEPAPEDYVASIVEIGDQIRRVLRDDGSWWLNLGDSYVSKPRGNPGDDSTSMINGSHQTETGGDVKDKRGVGVPEKSKLQIPQRVSLALLEAGWILRNDIVWMKKGGGVPEPVTDRATKSHEMIYHLVPADGYWYDTYGVNPDGKPVPDVWEIYPKPYPEAHFATFPEALPRRAVRLSCPPEVCAECGTPYRRATEEIEPWDLSPDDVDRPQLKRALKLYHRSDLTPEHLEASRALGFADAGHGKNCQTGTGNNTSRVEELAAEAKAVLDGYFREFATTKTEPDGFEQACDCNTDTTESGIVLDPFAGAGTTCLVAKRLGRRFIGTELNPDYVALAQKRIGVTVDEPDRLLEDGETSLTAFTDGGTPAESDR</sequence>
<dbReference type="InterPro" id="IPR029063">
    <property type="entry name" value="SAM-dependent_MTases_sf"/>
</dbReference>
<evidence type="ECO:0000259" key="10">
    <source>
        <dbReference type="Pfam" id="PF01555"/>
    </source>
</evidence>
<dbReference type="RefSeq" id="WP_097382129.1">
    <property type="nucleotide sequence ID" value="NZ_NXNI01000003.1"/>
</dbReference>
<keyword evidence="4 8" id="KW-0949">S-adenosyl-L-methionine</keyword>
<name>A0A2A5QPA4_9EURY</name>
<evidence type="ECO:0000256" key="9">
    <source>
        <dbReference type="SAM" id="MobiDB-lite"/>
    </source>
</evidence>
<protein>
    <recommendedName>
        <fullName evidence="8">Type II methyltransferase</fullName>
        <ecNumber evidence="8">2.1.1.113</ecNumber>
    </recommendedName>
    <alternativeName>
        <fullName evidence="8">N-4 cytosine-specific methyltransferase</fullName>
    </alternativeName>
</protein>
<evidence type="ECO:0000256" key="3">
    <source>
        <dbReference type="ARBA" id="ARBA00022679"/>
    </source>
</evidence>
<dbReference type="PROSITE" id="PS00093">
    <property type="entry name" value="N4_MTASE"/>
    <property type="match status" value="1"/>
</dbReference>
<dbReference type="EC" id="2.1.1.113" evidence="8"/>
<comment type="caution">
    <text evidence="11">The sequence shown here is derived from an EMBL/GenBank/DDBJ whole genome shotgun (WGS) entry which is preliminary data.</text>
</comment>
<comment type="catalytic activity">
    <reaction evidence="7 8">
        <text>a 2'-deoxycytidine in DNA + S-adenosyl-L-methionine = an N(4)-methyl-2'-deoxycytidine in DNA + S-adenosyl-L-homocysteine + H(+)</text>
        <dbReference type="Rhea" id="RHEA:16857"/>
        <dbReference type="Rhea" id="RHEA-COMP:11369"/>
        <dbReference type="Rhea" id="RHEA-COMP:13674"/>
        <dbReference type="ChEBI" id="CHEBI:15378"/>
        <dbReference type="ChEBI" id="CHEBI:57856"/>
        <dbReference type="ChEBI" id="CHEBI:59789"/>
        <dbReference type="ChEBI" id="CHEBI:85452"/>
        <dbReference type="ChEBI" id="CHEBI:137933"/>
        <dbReference type="EC" id="2.1.1.113"/>
    </reaction>
</comment>
<evidence type="ECO:0000256" key="1">
    <source>
        <dbReference type="ARBA" id="ARBA00010203"/>
    </source>
</evidence>
<dbReference type="PRINTS" id="PR00508">
    <property type="entry name" value="S21N4MTFRASE"/>
</dbReference>
<feature type="region of interest" description="Disordered" evidence="9">
    <location>
        <begin position="91"/>
        <end position="121"/>
    </location>
</feature>
<dbReference type="GO" id="GO:0008170">
    <property type="term" value="F:N-methyltransferase activity"/>
    <property type="evidence" value="ECO:0007669"/>
    <property type="project" value="InterPro"/>
</dbReference>